<gene>
    <name evidence="2" type="primary">ORF5391</name>
</gene>
<feature type="compositionally biased region" description="Polar residues" evidence="1">
    <location>
        <begin position="45"/>
        <end position="55"/>
    </location>
</feature>
<dbReference type="EMBL" id="HACG01001989">
    <property type="protein sequence ID" value="CEK48854.1"/>
    <property type="molecule type" value="Transcribed_RNA"/>
</dbReference>
<name>A0A0B6XY55_9EUPU</name>
<dbReference type="AlphaFoldDB" id="A0A0B6XY55"/>
<feature type="region of interest" description="Disordered" evidence="1">
    <location>
        <begin position="35"/>
        <end position="55"/>
    </location>
</feature>
<sequence>MSFKLKTGLYIKWISGTRLSAPVRLDCLHLWKHNSGLPEHRENGSMANRNNPSEQ</sequence>
<organism evidence="2">
    <name type="scientific">Arion vulgaris</name>
    <dbReference type="NCBI Taxonomy" id="1028688"/>
    <lineage>
        <taxon>Eukaryota</taxon>
        <taxon>Metazoa</taxon>
        <taxon>Spiralia</taxon>
        <taxon>Lophotrochozoa</taxon>
        <taxon>Mollusca</taxon>
        <taxon>Gastropoda</taxon>
        <taxon>Heterobranchia</taxon>
        <taxon>Euthyneura</taxon>
        <taxon>Panpulmonata</taxon>
        <taxon>Eupulmonata</taxon>
        <taxon>Stylommatophora</taxon>
        <taxon>Helicina</taxon>
        <taxon>Arionoidea</taxon>
        <taxon>Arionidae</taxon>
        <taxon>Arion</taxon>
    </lineage>
</organism>
<feature type="non-terminal residue" evidence="2">
    <location>
        <position position="55"/>
    </location>
</feature>
<reference evidence="2" key="1">
    <citation type="submission" date="2014-12" db="EMBL/GenBank/DDBJ databases">
        <title>Insight into the proteome of Arion vulgaris.</title>
        <authorList>
            <person name="Aradska J."/>
            <person name="Bulat T."/>
            <person name="Smidak R."/>
            <person name="Sarate P."/>
            <person name="Gangsoo J."/>
            <person name="Sialana F."/>
            <person name="Bilban M."/>
            <person name="Lubec G."/>
        </authorList>
    </citation>
    <scope>NUCLEOTIDE SEQUENCE</scope>
    <source>
        <tissue evidence="2">Skin</tissue>
    </source>
</reference>
<accession>A0A0B6XY55</accession>
<evidence type="ECO:0000256" key="1">
    <source>
        <dbReference type="SAM" id="MobiDB-lite"/>
    </source>
</evidence>
<protein>
    <submittedName>
        <fullName evidence="2">Uncharacterized protein</fullName>
    </submittedName>
</protein>
<evidence type="ECO:0000313" key="2">
    <source>
        <dbReference type="EMBL" id="CEK48854.1"/>
    </source>
</evidence>
<proteinExistence type="predicted"/>